<proteinExistence type="predicted"/>
<keyword evidence="3" id="KW-1185">Reference proteome</keyword>
<dbReference type="Proteomes" id="UP000199300">
    <property type="component" value="Unassembled WGS sequence"/>
</dbReference>
<dbReference type="STRING" id="872970.SAMN04488134_103270"/>
<accession>A0A1H8LNH2</accession>
<dbReference type="EMBL" id="FODJ01000003">
    <property type="protein sequence ID" value="SEO06665.1"/>
    <property type="molecule type" value="Genomic_DNA"/>
</dbReference>
<evidence type="ECO:0000313" key="2">
    <source>
        <dbReference type="EMBL" id="SEO06665.1"/>
    </source>
</evidence>
<evidence type="ECO:0000256" key="1">
    <source>
        <dbReference type="SAM" id="Phobius"/>
    </source>
</evidence>
<keyword evidence="1" id="KW-0472">Membrane</keyword>
<evidence type="ECO:0000313" key="3">
    <source>
        <dbReference type="Proteomes" id="UP000199300"/>
    </source>
</evidence>
<protein>
    <submittedName>
        <fullName evidence="2">Uncharacterized protein</fullName>
    </submittedName>
</protein>
<keyword evidence="1" id="KW-0812">Transmembrane</keyword>
<dbReference type="AlphaFoldDB" id="A0A1H8LNH2"/>
<dbReference type="OrthoDB" id="2557908at2"/>
<sequence>MMKGDKLNRYYEATGPSGEQKDSMLGEIYQSSKRVTNPKRHWKKHLPLIPVTAASILLLLILTLFMPRVIERNPSGAQGDHYQIRLNPQYDSIRNSDETFIVEEINGWFEMFFQIEGDNIREINIKAENEYVDGYGIREATEHYGERDYESNYYDSQIWSYNRYYDDFLTQEITFQFDQDFTAHDEINYKWTAWELYKWSITDEFEHYYFDRFSHLSNKALQIVTDNNGGRVPGELQLNDYPDELKEDLITITITDHDGNETVKYIQIKLSNNEDHYMIIQAEVID</sequence>
<gene>
    <name evidence="2" type="ORF">SAMN04488134_103270</name>
</gene>
<name>A0A1H8LNH2_9BACI</name>
<organism evidence="2 3">
    <name type="scientific">Amphibacillus marinus</name>
    <dbReference type="NCBI Taxonomy" id="872970"/>
    <lineage>
        <taxon>Bacteria</taxon>
        <taxon>Bacillati</taxon>
        <taxon>Bacillota</taxon>
        <taxon>Bacilli</taxon>
        <taxon>Bacillales</taxon>
        <taxon>Bacillaceae</taxon>
        <taxon>Amphibacillus</taxon>
    </lineage>
</organism>
<feature type="transmembrane region" description="Helical" evidence="1">
    <location>
        <begin position="46"/>
        <end position="66"/>
    </location>
</feature>
<reference evidence="2 3" key="1">
    <citation type="submission" date="2016-10" db="EMBL/GenBank/DDBJ databases">
        <authorList>
            <person name="de Groot N.N."/>
        </authorList>
    </citation>
    <scope>NUCLEOTIDE SEQUENCE [LARGE SCALE GENOMIC DNA]</scope>
    <source>
        <strain evidence="2 3">CGMCC 1.10434</strain>
    </source>
</reference>
<keyword evidence="1" id="KW-1133">Transmembrane helix</keyword>
<dbReference type="RefSeq" id="WP_143063904.1">
    <property type="nucleotide sequence ID" value="NZ_FODJ01000003.1"/>
</dbReference>